<organism evidence="2 3">
    <name type="scientific">Candidatus Nomurabacteria bacterium GW2011_GWA1_35_8</name>
    <dbReference type="NCBI Taxonomy" id="1618727"/>
    <lineage>
        <taxon>Bacteria</taxon>
        <taxon>Candidatus Nomuraibacteriota</taxon>
    </lineage>
</organism>
<keyword evidence="1" id="KW-0472">Membrane</keyword>
<evidence type="ECO:0000256" key="1">
    <source>
        <dbReference type="SAM" id="Phobius"/>
    </source>
</evidence>
<protein>
    <recommendedName>
        <fullName evidence="4">Baseplate protein J-like domain-containing protein</fullName>
    </recommendedName>
</protein>
<evidence type="ECO:0000313" key="3">
    <source>
        <dbReference type="Proteomes" id="UP000186383"/>
    </source>
</evidence>
<name>A0A0G0DAN2_9BACT</name>
<dbReference type="EMBL" id="LBQW01000012">
    <property type="protein sequence ID" value="KKP85616.1"/>
    <property type="molecule type" value="Genomic_DNA"/>
</dbReference>
<dbReference type="Proteomes" id="UP000186383">
    <property type="component" value="Unassembled WGS sequence"/>
</dbReference>
<evidence type="ECO:0008006" key="4">
    <source>
        <dbReference type="Google" id="ProtNLM"/>
    </source>
</evidence>
<gene>
    <name evidence="2" type="ORF">UR88_C0012G0006</name>
</gene>
<keyword evidence="1" id="KW-0812">Transmembrane</keyword>
<feature type="transmembrane region" description="Helical" evidence="1">
    <location>
        <begin position="67"/>
        <end position="86"/>
    </location>
</feature>
<dbReference type="AlphaFoldDB" id="A0A0G0DAN2"/>
<accession>A0A0G0DAN2</accession>
<proteinExistence type="predicted"/>
<comment type="caution">
    <text evidence="2">The sequence shown here is derived from an EMBL/GenBank/DDBJ whole genome shotgun (WGS) entry which is preliminary data.</text>
</comment>
<evidence type="ECO:0000313" key="2">
    <source>
        <dbReference type="EMBL" id="KKP85616.1"/>
    </source>
</evidence>
<sequence>MPRNLLQDMVKKVKAPTPKPFIIKVKTSMPIKEESTRNVFSVADMGGEKGKVFNKVKRNDKKSKYRLYFVALISVVFLLFALSFLFSGAKITVTPKVKEIPLNENLSAIKDSSVPGLSFDLAVISGEENKTIQGGEEKNVSVAATGTVLIYNSYSSSPQVLDINTRLEGSNEKIYKTVKKITVPGMTGDKPGSVEVGIYGAETGEEYNSAPLDFKIFGFKGTPKYSKFYARSKGEITGGLKGKSSSASSLDKISVISELKATLETKLLKKITDQIPSGFVLFKDAIFLNIDDQNVSFTPDENGTILVNIKGTLYGFLFDEKKLTTKIAKDIIDKYDGNEVYIPNIRDLIFSLSDKESVSFADIKNINFSLAGTPKIIWKVDETKLISDVLNKKKTDFNQILAQYPSIDTAQLVLRPFWKKSFPDKSSNVQVIVNYPK</sequence>
<keyword evidence="1" id="KW-1133">Transmembrane helix</keyword>
<reference evidence="2 3" key="1">
    <citation type="journal article" date="2015" name="Nature">
        <title>rRNA introns, odd ribosomes, and small enigmatic genomes across a large radiation of phyla.</title>
        <authorList>
            <person name="Brown C.T."/>
            <person name="Hug L.A."/>
            <person name="Thomas B.C."/>
            <person name="Sharon I."/>
            <person name="Castelle C.J."/>
            <person name="Singh A."/>
            <person name="Wilkins M.J."/>
            <person name="Williams K.H."/>
            <person name="Banfield J.F."/>
        </authorList>
    </citation>
    <scope>NUCLEOTIDE SEQUENCE [LARGE SCALE GENOMIC DNA]</scope>
</reference>